<dbReference type="Gene3D" id="3.50.40.10">
    <property type="entry name" value="Phenylalanyl-trna Synthetase, Chain B, domain 3"/>
    <property type="match status" value="1"/>
</dbReference>
<dbReference type="SMART" id="SM00977">
    <property type="entry name" value="TilS_C"/>
    <property type="match status" value="1"/>
</dbReference>
<dbReference type="InterPro" id="IPR012094">
    <property type="entry name" value="tRNA_Ile_lys_synt"/>
</dbReference>
<evidence type="ECO:0000256" key="8">
    <source>
        <dbReference type="HAMAP-Rule" id="MF_01161"/>
    </source>
</evidence>
<comment type="catalytic activity">
    <reaction evidence="7 8">
        <text>cytidine(34) in tRNA(Ile2) + L-lysine + ATP = lysidine(34) in tRNA(Ile2) + AMP + diphosphate + H(+)</text>
        <dbReference type="Rhea" id="RHEA:43744"/>
        <dbReference type="Rhea" id="RHEA-COMP:10625"/>
        <dbReference type="Rhea" id="RHEA-COMP:10670"/>
        <dbReference type="ChEBI" id="CHEBI:15378"/>
        <dbReference type="ChEBI" id="CHEBI:30616"/>
        <dbReference type="ChEBI" id="CHEBI:32551"/>
        <dbReference type="ChEBI" id="CHEBI:33019"/>
        <dbReference type="ChEBI" id="CHEBI:82748"/>
        <dbReference type="ChEBI" id="CHEBI:83665"/>
        <dbReference type="ChEBI" id="CHEBI:456215"/>
        <dbReference type="EC" id="6.3.4.19"/>
    </reaction>
</comment>
<dbReference type="Pfam" id="PF11734">
    <property type="entry name" value="TilS_C"/>
    <property type="match status" value="1"/>
</dbReference>
<evidence type="ECO:0000256" key="3">
    <source>
        <dbReference type="ARBA" id="ARBA00022598"/>
    </source>
</evidence>
<comment type="function">
    <text evidence="8">Ligates lysine onto the cytidine present at position 34 of the AUA codon-specific tRNA(Ile) that contains the anticodon CAU, in an ATP-dependent manner. Cytidine is converted to lysidine, thus changing the amino acid specificity of the tRNA from methionine to isoleucine.</text>
</comment>
<comment type="similarity">
    <text evidence="8">Belongs to the tRNA(Ile)-lysidine synthase family.</text>
</comment>
<protein>
    <recommendedName>
        <fullName evidence="8">tRNA(Ile)-lysidine synthase</fullName>
        <ecNumber evidence="8">6.3.4.19</ecNumber>
    </recommendedName>
    <alternativeName>
        <fullName evidence="8">tRNA(Ile)-2-lysyl-cytidine synthase</fullName>
    </alternativeName>
    <alternativeName>
        <fullName evidence="8">tRNA(Ile)-lysidine synthetase</fullName>
    </alternativeName>
</protein>
<keyword evidence="2 8" id="KW-0963">Cytoplasm</keyword>
<evidence type="ECO:0000256" key="6">
    <source>
        <dbReference type="ARBA" id="ARBA00022840"/>
    </source>
</evidence>
<dbReference type="SUPFAM" id="SSF82829">
    <property type="entry name" value="MesJ substrate recognition domain-like"/>
    <property type="match status" value="1"/>
</dbReference>
<dbReference type="GO" id="GO:0032267">
    <property type="term" value="F:tRNA(Ile)-lysidine synthase activity"/>
    <property type="evidence" value="ECO:0007669"/>
    <property type="project" value="UniProtKB-EC"/>
</dbReference>
<evidence type="ECO:0000313" key="11">
    <source>
        <dbReference type="EMBL" id="KPU42760.1"/>
    </source>
</evidence>
<sequence>MLKGVLKTIEKYNMLNKGDRIVAAVSGGPDSMALLHILYTLKDKYNLYIHGAHLNHMLRGEEADQDCEYVKEFCRKRSIPLSIGFEDVELMAKKQGISLEEAGRVARYKLFDDVAKEIKASKIALAHNMNDQAETVFMRIMRGTGLDGLGGIKPVRDGIFIRPLLFTLREDIEKYCREHDINPRTDSTNLEPLYLRNKLRLQLIPYIRENYSSNIESLISSMAELLREDSEFLEEHVKNIYNEICTQNEGKVSINIDSLKEQHSSVKKRIIRKAIENVKGNLNAIESKHIELLLSIIHNGMTGAAVELPGGIKGIISYKLLNIIKYTGETNIKFRYEINIPGLTRIDETGDIMEAQTEEYKLSLHNEKDYLKYFDYDKIKENLVLRTREEGDFITPAGMKGTKKLKEFFIDQKIPRDIRDRIPVVAWGKEIIWVVGYRVSENYKITKKTENVLRLEFKQCRGR</sequence>
<keyword evidence="4 8" id="KW-0819">tRNA processing</keyword>
<proteinExistence type="inferred from homology"/>
<keyword evidence="5 8" id="KW-0547">Nucleotide-binding</keyword>
<comment type="caution">
    <text evidence="11">The sequence shown here is derived from an EMBL/GenBank/DDBJ whole genome shotgun (WGS) entry which is preliminary data.</text>
</comment>
<dbReference type="HAMAP" id="MF_01161">
    <property type="entry name" value="tRNA_Ile_lys_synt"/>
    <property type="match status" value="1"/>
</dbReference>
<gene>
    <name evidence="8 11" type="primary">tilS</name>
    <name evidence="11" type="ORF">OXPF_35200</name>
</gene>
<dbReference type="RefSeq" id="WP_054876510.1">
    <property type="nucleotide sequence ID" value="NZ_LKET01000051.1"/>
</dbReference>
<evidence type="ECO:0000256" key="5">
    <source>
        <dbReference type="ARBA" id="ARBA00022741"/>
    </source>
</evidence>
<evidence type="ECO:0000256" key="9">
    <source>
        <dbReference type="SAM" id="Coils"/>
    </source>
</evidence>
<dbReference type="EC" id="6.3.4.19" evidence="8"/>
<dbReference type="Pfam" id="PF01171">
    <property type="entry name" value="ATP_bind_3"/>
    <property type="match status" value="1"/>
</dbReference>
<dbReference type="PANTHER" id="PTHR43033:SF1">
    <property type="entry name" value="TRNA(ILE)-LYSIDINE SYNTHASE-RELATED"/>
    <property type="match status" value="1"/>
</dbReference>
<evidence type="ECO:0000259" key="10">
    <source>
        <dbReference type="SMART" id="SM00977"/>
    </source>
</evidence>
<evidence type="ECO:0000256" key="7">
    <source>
        <dbReference type="ARBA" id="ARBA00048539"/>
    </source>
</evidence>
<dbReference type="AlphaFoldDB" id="A0A0N8NSR4"/>
<feature type="domain" description="Lysidine-tRNA(Ile) synthetase C-terminal" evidence="10">
    <location>
        <begin position="383"/>
        <end position="455"/>
    </location>
</feature>
<dbReference type="STRING" id="36849.OXPF_35200"/>
<keyword evidence="3 8" id="KW-0436">Ligase</keyword>
<dbReference type="InterPro" id="IPR020825">
    <property type="entry name" value="Phe-tRNA_synthase-like_B3/B4"/>
</dbReference>
<dbReference type="SUPFAM" id="SSF52402">
    <property type="entry name" value="Adenine nucleotide alpha hydrolases-like"/>
    <property type="match status" value="1"/>
</dbReference>
<dbReference type="Gene3D" id="3.40.50.620">
    <property type="entry name" value="HUPs"/>
    <property type="match status" value="1"/>
</dbReference>
<dbReference type="Proteomes" id="UP000050326">
    <property type="component" value="Unassembled WGS sequence"/>
</dbReference>
<dbReference type="CDD" id="cd01992">
    <property type="entry name" value="TilS_N"/>
    <property type="match status" value="1"/>
</dbReference>
<dbReference type="EMBL" id="LKET01000051">
    <property type="protein sequence ID" value="KPU42760.1"/>
    <property type="molecule type" value="Genomic_DNA"/>
</dbReference>
<keyword evidence="9" id="KW-0175">Coiled coil</keyword>
<feature type="binding site" evidence="8">
    <location>
        <begin position="26"/>
        <end position="31"/>
    </location>
    <ligand>
        <name>ATP</name>
        <dbReference type="ChEBI" id="CHEBI:30616"/>
    </ligand>
</feature>
<dbReference type="InterPro" id="IPR012796">
    <property type="entry name" value="Lysidine-tRNA-synth_C"/>
</dbReference>
<dbReference type="SUPFAM" id="SSF56037">
    <property type="entry name" value="PheT/TilS domain"/>
    <property type="match status" value="1"/>
</dbReference>
<evidence type="ECO:0000313" key="12">
    <source>
        <dbReference type="Proteomes" id="UP000050326"/>
    </source>
</evidence>
<organism evidence="11 12">
    <name type="scientific">Oxobacter pfennigii</name>
    <dbReference type="NCBI Taxonomy" id="36849"/>
    <lineage>
        <taxon>Bacteria</taxon>
        <taxon>Bacillati</taxon>
        <taxon>Bacillota</taxon>
        <taxon>Clostridia</taxon>
        <taxon>Eubacteriales</taxon>
        <taxon>Clostridiaceae</taxon>
        <taxon>Oxobacter</taxon>
    </lineage>
</organism>
<dbReference type="GO" id="GO:0005524">
    <property type="term" value="F:ATP binding"/>
    <property type="evidence" value="ECO:0007669"/>
    <property type="project" value="UniProtKB-UniRule"/>
</dbReference>
<dbReference type="NCBIfam" id="TIGR02433">
    <property type="entry name" value="lysidine_TilS_C"/>
    <property type="match status" value="1"/>
</dbReference>
<keyword evidence="6 8" id="KW-0067">ATP-binding</keyword>
<dbReference type="InterPro" id="IPR011063">
    <property type="entry name" value="TilS/TtcA_N"/>
</dbReference>
<feature type="coiled-coil region" evidence="9">
    <location>
        <begin position="208"/>
        <end position="243"/>
    </location>
</feature>
<accession>A0A0N8NSR4</accession>
<dbReference type="OrthoDB" id="9807403at2"/>
<evidence type="ECO:0000256" key="2">
    <source>
        <dbReference type="ARBA" id="ARBA00022490"/>
    </source>
</evidence>
<comment type="domain">
    <text evidence="8">The N-terminal region contains the highly conserved SGGXDS motif, predicted to be a P-loop motif involved in ATP binding.</text>
</comment>
<dbReference type="GO" id="GO:0006400">
    <property type="term" value="P:tRNA modification"/>
    <property type="evidence" value="ECO:0007669"/>
    <property type="project" value="UniProtKB-UniRule"/>
</dbReference>
<evidence type="ECO:0000256" key="4">
    <source>
        <dbReference type="ARBA" id="ARBA00022694"/>
    </source>
</evidence>
<dbReference type="GO" id="GO:0005737">
    <property type="term" value="C:cytoplasm"/>
    <property type="evidence" value="ECO:0007669"/>
    <property type="project" value="UniProtKB-SubCell"/>
</dbReference>
<name>A0A0N8NSR4_9CLOT</name>
<dbReference type="PANTHER" id="PTHR43033">
    <property type="entry name" value="TRNA(ILE)-LYSIDINE SYNTHASE-RELATED"/>
    <property type="match status" value="1"/>
</dbReference>
<evidence type="ECO:0000256" key="1">
    <source>
        <dbReference type="ARBA" id="ARBA00004496"/>
    </source>
</evidence>
<dbReference type="Gene3D" id="1.20.59.20">
    <property type="match status" value="1"/>
</dbReference>
<dbReference type="PATRIC" id="fig|36849.3.peg.3727"/>
<dbReference type="InterPro" id="IPR012795">
    <property type="entry name" value="tRNA_Ile_lys_synt_N"/>
</dbReference>
<dbReference type="InterPro" id="IPR014729">
    <property type="entry name" value="Rossmann-like_a/b/a_fold"/>
</dbReference>
<comment type="subcellular location">
    <subcellularLocation>
        <location evidence="1 8">Cytoplasm</location>
    </subcellularLocation>
</comment>
<dbReference type="NCBIfam" id="TIGR02432">
    <property type="entry name" value="lysidine_TilS_N"/>
    <property type="match status" value="1"/>
</dbReference>
<reference evidence="11 12" key="1">
    <citation type="submission" date="2015-09" db="EMBL/GenBank/DDBJ databases">
        <title>Genome sequence of Oxobacter pfennigii DSM 3222.</title>
        <authorList>
            <person name="Poehlein A."/>
            <person name="Bengelsdorf F.R."/>
            <person name="Schiel-Bengelsdorf B."/>
            <person name="Duerre P."/>
            <person name="Daniel R."/>
        </authorList>
    </citation>
    <scope>NUCLEOTIDE SEQUENCE [LARGE SCALE GENOMIC DNA]</scope>
    <source>
        <strain evidence="11 12">DSM 3222</strain>
    </source>
</reference>
<keyword evidence="12" id="KW-1185">Reference proteome</keyword>